<gene>
    <name evidence="4" type="ORF">OCBIM_22010156mg</name>
</gene>
<proteinExistence type="predicted"/>
<dbReference type="InterPro" id="IPR001310">
    <property type="entry name" value="Histidine_triad_HIT"/>
</dbReference>
<dbReference type="Pfam" id="PF01230">
    <property type="entry name" value="HIT"/>
    <property type="match status" value="1"/>
</dbReference>
<evidence type="ECO:0000256" key="1">
    <source>
        <dbReference type="PIRSR" id="PIRSR601310-1"/>
    </source>
</evidence>
<dbReference type="STRING" id="37653.A0A0L8FRE8"/>
<dbReference type="PROSITE" id="PS00892">
    <property type="entry name" value="HIT_1"/>
    <property type="match status" value="1"/>
</dbReference>
<dbReference type="EMBL" id="KQ427290">
    <property type="protein sequence ID" value="KOF67223.1"/>
    <property type="molecule type" value="Genomic_DNA"/>
</dbReference>
<dbReference type="AlphaFoldDB" id="A0A0L8FRE8"/>
<dbReference type="CDD" id="cd01276">
    <property type="entry name" value="PKCI_related"/>
    <property type="match status" value="1"/>
</dbReference>
<dbReference type="KEGG" id="obi:106881674"/>
<evidence type="ECO:0000313" key="4">
    <source>
        <dbReference type="EMBL" id="KOF67223.1"/>
    </source>
</evidence>
<protein>
    <recommendedName>
        <fullName evidence="3">HIT domain-containing protein</fullName>
    </recommendedName>
</protein>
<dbReference type="FunFam" id="3.30.428.10:FF:000005">
    <property type="entry name" value="Histidine triad nucleotide-binding protein 1"/>
    <property type="match status" value="1"/>
</dbReference>
<organism evidence="4">
    <name type="scientific">Octopus bimaculoides</name>
    <name type="common">California two-spotted octopus</name>
    <dbReference type="NCBI Taxonomy" id="37653"/>
    <lineage>
        <taxon>Eukaryota</taxon>
        <taxon>Metazoa</taxon>
        <taxon>Spiralia</taxon>
        <taxon>Lophotrochozoa</taxon>
        <taxon>Mollusca</taxon>
        <taxon>Cephalopoda</taxon>
        <taxon>Coleoidea</taxon>
        <taxon>Octopodiformes</taxon>
        <taxon>Octopoda</taxon>
        <taxon>Incirrata</taxon>
        <taxon>Octopodidae</taxon>
        <taxon>Octopus</taxon>
    </lineage>
</organism>
<sequence length="128" mass="14123">MDPETKCAQTATPGDPANTVFGKIIRGEIKSDFIYEDDKCVAFHDLNKQAPVHILIIPKTPISQMSTASDEHKEILGHLLIVAKKLAETETDGNGFRLVINDGKNGGQSVYYIHVHLLANRQMTWPPG</sequence>
<dbReference type="GO" id="GO:0003824">
    <property type="term" value="F:catalytic activity"/>
    <property type="evidence" value="ECO:0007669"/>
    <property type="project" value="InterPro"/>
</dbReference>
<dbReference type="Gene3D" id="3.30.428.10">
    <property type="entry name" value="HIT-like"/>
    <property type="match status" value="1"/>
</dbReference>
<dbReference type="PANTHER" id="PTHR23089">
    <property type="entry name" value="HISTIDINE TRIAD HIT PROTEIN"/>
    <property type="match status" value="1"/>
</dbReference>
<dbReference type="OMA" id="YRMVVNK"/>
<comment type="caution">
    <text evidence="2">Lacks conserved residue(s) required for the propagation of feature annotation.</text>
</comment>
<dbReference type="InterPro" id="IPR036265">
    <property type="entry name" value="HIT-like_sf"/>
</dbReference>
<dbReference type="PROSITE" id="PS51084">
    <property type="entry name" value="HIT_2"/>
    <property type="match status" value="1"/>
</dbReference>
<evidence type="ECO:0000256" key="2">
    <source>
        <dbReference type="PROSITE-ProRule" id="PRU00464"/>
    </source>
</evidence>
<evidence type="ECO:0000259" key="3">
    <source>
        <dbReference type="PROSITE" id="PS51084"/>
    </source>
</evidence>
<feature type="domain" description="HIT" evidence="3">
    <location>
        <begin position="20"/>
        <end position="128"/>
    </location>
</feature>
<dbReference type="SUPFAM" id="SSF54197">
    <property type="entry name" value="HIT-like"/>
    <property type="match status" value="1"/>
</dbReference>
<accession>A0A0L8FRE8</accession>
<dbReference type="InterPro" id="IPR019808">
    <property type="entry name" value="Histidine_triad_CS"/>
</dbReference>
<feature type="active site" description="Tele-AMP-histidine intermediate" evidence="1">
    <location>
        <position position="114"/>
    </location>
</feature>
<dbReference type="PRINTS" id="PR00332">
    <property type="entry name" value="HISTRIAD"/>
</dbReference>
<reference evidence="4" key="1">
    <citation type="submission" date="2015-07" db="EMBL/GenBank/DDBJ databases">
        <title>MeaNS - Measles Nucleotide Surveillance Program.</title>
        <authorList>
            <person name="Tran T."/>
            <person name="Druce J."/>
        </authorList>
    </citation>
    <scope>NUCLEOTIDE SEQUENCE</scope>
    <source>
        <strain evidence="4">UCB-OBI-ISO-001</strain>
        <tissue evidence="4">Gonad</tissue>
    </source>
</reference>
<dbReference type="OrthoDB" id="672793at2759"/>
<name>A0A0L8FRE8_OCTBM</name>
<dbReference type="InterPro" id="IPR011146">
    <property type="entry name" value="HIT-like"/>
</dbReference>